<protein>
    <recommendedName>
        <fullName evidence="3">DUF1570 domain-containing protein</fullName>
    </recommendedName>
</protein>
<gene>
    <name evidence="1" type="ORF">Pla175_02260</name>
</gene>
<dbReference type="EMBL" id="CP036291">
    <property type="protein sequence ID" value="QDU86873.1"/>
    <property type="molecule type" value="Genomic_DNA"/>
</dbReference>
<evidence type="ECO:0000313" key="2">
    <source>
        <dbReference type="Proteomes" id="UP000317429"/>
    </source>
</evidence>
<keyword evidence="2" id="KW-1185">Reference proteome</keyword>
<evidence type="ECO:0008006" key="3">
    <source>
        <dbReference type="Google" id="ProtNLM"/>
    </source>
</evidence>
<accession>A0A518D5X6</accession>
<dbReference type="Proteomes" id="UP000317429">
    <property type="component" value="Chromosome"/>
</dbReference>
<organism evidence="1 2">
    <name type="scientific">Pirellulimonas nuda</name>
    <dbReference type="NCBI Taxonomy" id="2528009"/>
    <lineage>
        <taxon>Bacteria</taxon>
        <taxon>Pseudomonadati</taxon>
        <taxon>Planctomycetota</taxon>
        <taxon>Planctomycetia</taxon>
        <taxon>Pirellulales</taxon>
        <taxon>Lacipirellulaceae</taxon>
        <taxon>Pirellulimonas</taxon>
    </lineage>
</organism>
<dbReference type="KEGG" id="pnd:Pla175_02260"/>
<proteinExistence type="predicted"/>
<name>A0A518D5X6_9BACT</name>
<evidence type="ECO:0000313" key="1">
    <source>
        <dbReference type="EMBL" id="QDU86873.1"/>
    </source>
</evidence>
<dbReference type="AlphaFoldDB" id="A0A518D5X6"/>
<reference evidence="1 2" key="1">
    <citation type="submission" date="2019-02" db="EMBL/GenBank/DDBJ databases">
        <title>Deep-cultivation of Planctomycetes and their phenomic and genomic characterization uncovers novel biology.</title>
        <authorList>
            <person name="Wiegand S."/>
            <person name="Jogler M."/>
            <person name="Boedeker C."/>
            <person name="Pinto D."/>
            <person name="Vollmers J."/>
            <person name="Rivas-Marin E."/>
            <person name="Kohn T."/>
            <person name="Peeters S.H."/>
            <person name="Heuer A."/>
            <person name="Rast P."/>
            <person name="Oberbeckmann S."/>
            <person name="Bunk B."/>
            <person name="Jeske O."/>
            <person name="Meyerdierks A."/>
            <person name="Storesund J.E."/>
            <person name="Kallscheuer N."/>
            <person name="Luecker S."/>
            <person name="Lage O.M."/>
            <person name="Pohl T."/>
            <person name="Merkel B.J."/>
            <person name="Hornburger P."/>
            <person name="Mueller R.-W."/>
            <person name="Bruemmer F."/>
            <person name="Labrenz M."/>
            <person name="Spormann A.M."/>
            <person name="Op den Camp H."/>
            <person name="Overmann J."/>
            <person name="Amann R."/>
            <person name="Jetten M.S.M."/>
            <person name="Mascher T."/>
            <person name="Medema M.H."/>
            <person name="Devos D.P."/>
            <person name="Kaster A.-K."/>
            <person name="Ovreas L."/>
            <person name="Rohde M."/>
            <person name="Galperin M.Y."/>
            <person name="Jogler C."/>
        </authorList>
    </citation>
    <scope>NUCLEOTIDE SEQUENCE [LARGE SCALE GENOMIC DNA]</scope>
    <source>
        <strain evidence="1 2">Pla175</strain>
    </source>
</reference>
<sequence length="481" mass="53339">MPKSCRPTVGATHAAVNYTRSVPAIHLRGVRADLRSARWGFLVTFMLRYCVLHCLLVASCAVAAPMELVAPSALEPNTSPDSTRAEALFAGAREAAEAGRAAEAFRLAGEALAHDPDHAEARRVLGYTRTGDGWTTPYGARMARRGLVWDGRYGWIKPDDLPRYEAGERPLGSKWISKEDDAARHATIERGWQVQSDHWLVTTNDSLEAAAGLSQELEALLDVWRALFADFNTDRREAAALFAGDRGPRAWRRPMKLVYHRDKQGYVAALRSRQPRIDETIGIYFDNLRESHFANLDQRGGELARATLYHEATHQLFQECQPTAKEIGRLGNFWATEGVALYMESLRGSGDRYTLGGPDAGRLPAARQRLAEGYYVPFAELAALGKRDLQRRTDLPPLYSQMAGLAAYLMEAEEGALRPAFVEHLRAVYNGEDDPQDLPRRLGREAQQLDSGYRRWVQSLPEATADANLQGSGGDGAEPRP</sequence>